<keyword evidence="3" id="KW-0238">DNA-binding</keyword>
<dbReference type="InterPro" id="IPR005119">
    <property type="entry name" value="LysR_subst-bd"/>
</dbReference>
<keyword evidence="4" id="KW-0804">Transcription</keyword>
<organism evidence="7 8">
    <name type="scientific">Oligella ureolytica</name>
    <dbReference type="NCBI Taxonomy" id="90244"/>
    <lineage>
        <taxon>Bacteria</taxon>
        <taxon>Pseudomonadati</taxon>
        <taxon>Pseudomonadota</taxon>
        <taxon>Betaproteobacteria</taxon>
        <taxon>Burkholderiales</taxon>
        <taxon>Alcaligenaceae</taxon>
        <taxon>Oligella</taxon>
    </lineage>
</organism>
<sequence>MRLDWLEDYIALAKTGSFSLAAQSRFVTHPAFGRRIKAVEEWVGTPLIIRSQPIKLTQAGMVFLEAALQVVECLRSVKVQLSDDYQDNEESLRITTGRALASLFFPQWYKDIVDDLGFFHAHISTSGAEGSIYKLISRESDLLIAYKTPLTELLIDEQDFDSIVVGHEPIVPVSAVGASGAPLFNLDLKSSGAIPWLSFSQALSLRAILVRHLQELDCLRHFKSVFEADTYDTILEMVKKGVGIAWLPYSVIKKDIQSQKVKIIGEKRFQFQTDILLYKHKDMLHPYLERIWQRNTSLSLS</sequence>
<dbReference type="GO" id="GO:0000976">
    <property type="term" value="F:transcription cis-regulatory region binding"/>
    <property type="evidence" value="ECO:0007669"/>
    <property type="project" value="TreeGrafter"/>
</dbReference>
<accession>A0A378XGP2</accession>
<dbReference type="GO" id="GO:0003700">
    <property type="term" value="F:DNA-binding transcription factor activity"/>
    <property type="evidence" value="ECO:0007669"/>
    <property type="project" value="InterPro"/>
</dbReference>
<reference evidence="6 9" key="2">
    <citation type="submission" date="2020-12" db="EMBL/GenBank/DDBJ databases">
        <title>FDA dAtabase for Regulatory Grade micrObial Sequences (FDA-ARGOS): Supporting development and validation of Infectious Disease Dx tests.</title>
        <authorList>
            <person name="Sproer C."/>
            <person name="Gronow S."/>
            <person name="Severitt S."/>
            <person name="Schroder I."/>
            <person name="Tallon L."/>
            <person name="Sadzewicz L."/>
            <person name="Zhao X."/>
            <person name="Boylan J."/>
            <person name="Ott S."/>
            <person name="Bowen H."/>
            <person name="Vavikolanu K."/>
            <person name="Mehta A."/>
            <person name="Aluvathingal J."/>
            <person name="Nadendla S."/>
            <person name="Lowell S."/>
            <person name="Myers T."/>
            <person name="Yan Y."/>
            <person name="Sichtig H."/>
        </authorList>
    </citation>
    <scope>NUCLEOTIDE SEQUENCE [LARGE SCALE GENOMIC DNA]</scope>
    <source>
        <strain evidence="6 9">FDAARGOS_872</strain>
    </source>
</reference>
<evidence type="ECO:0000256" key="2">
    <source>
        <dbReference type="ARBA" id="ARBA00023015"/>
    </source>
</evidence>
<dbReference type="Proteomes" id="UP000594903">
    <property type="component" value="Chromosome"/>
</dbReference>
<dbReference type="RefSeq" id="WP_018573598.1">
    <property type="nucleotide sequence ID" value="NZ_CP065725.1"/>
</dbReference>
<dbReference type="InterPro" id="IPR036388">
    <property type="entry name" value="WH-like_DNA-bd_sf"/>
</dbReference>
<dbReference type="EMBL" id="CP065725">
    <property type="protein sequence ID" value="QPT39568.1"/>
    <property type="molecule type" value="Genomic_DNA"/>
</dbReference>
<dbReference type="InterPro" id="IPR000847">
    <property type="entry name" value="LysR_HTH_N"/>
</dbReference>
<evidence type="ECO:0000313" key="9">
    <source>
        <dbReference type="Proteomes" id="UP000594903"/>
    </source>
</evidence>
<reference evidence="7 8" key="1">
    <citation type="submission" date="2018-06" db="EMBL/GenBank/DDBJ databases">
        <authorList>
            <consortium name="Pathogen Informatics"/>
            <person name="Doyle S."/>
        </authorList>
    </citation>
    <scope>NUCLEOTIDE SEQUENCE [LARGE SCALE GENOMIC DNA]</scope>
    <source>
        <strain evidence="7 8">NCTC11997</strain>
    </source>
</reference>
<evidence type="ECO:0000313" key="8">
    <source>
        <dbReference type="Proteomes" id="UP000254603"/>
    </source>
</evidence>
<comment type="similarity">
    <text evidence="1">Belongs to the LysR transcriptional regulatory family.</text>
</comment>
<keyword evidence="2" id="KW-0805">Transcription regulation</keyword>
<dbReference type="SUPFAM" id="SSF46785">
    <property type="entry name" value="Winged helix' DNA-binding domain"/>
    <property type="match status" value="1"/>
</dbReference>
<protein>
    <submittedName>
        <fullName evidence="6">LysR family transcriptional regulator</fullName>
    </submittedName>
    <submittedName>
        <fullName evidence="7">Quorum-sensing regulator protein D</fullName>
    </submittedName>
</protein>
<evidence type="ECO:0000259" key="5">
    <source>
        <dbReference type="PROSITE" id="PS50931"/>
    </source>
</evidence>
<dbReference type="PANTHER" id="PTHR30126:SF2">
    <property type="entry name" value="HTH-TYPE TRANSCRIPTIONAL REGULATOR YJIE"/>
    <property type="match status" value="1"/>
</dbReference>
<dbReference type="InterPro" id="IPR036390">
    <property type="entry name" value="WH_DNA-bd_sf"/>
</dbReference>
<gene>
    <name evidence="7" type="primary">qseD</name>
    <name evidence="6" type="ORF">I6G29_10495</name>
    <name evidence="7" type="ORF">NCTC11997_02162</name>
</gene>
<dbReference type="PANTHER" id="PTHR30126">
    <property type="entry name" value="HTH-TYPE TRANSCRIPTIONAL REGULATOR"/>
    <property type="match status" value="1"/>
</dbReference>
<dbReference type="Proteomes" id="UP000254603">
    <property type="component" value="Unassembled WGS sequence"/>
</dbReference>
<keyword evidence="9" id="KW-1185">Reference proteome</keyword>
<dbReference type="CDD" id="cd05466">
    <property type="entry name" value="PBP2_LTTR_substrate"/>
    <property type="match status" value="1"/>
</dbReference>
<dbReference type="Gene3D" id="3.40.190.290">
    <property type="match status" value="1"/>
</dbReference>
<evidence type="ECO:0000313" key="7">
    <source>
        <dbReference type="EMBL" id="SUA56725.1"/>
    </source>
</evidence>
<dbReference type="Pfam" id="PF00126">
    <property type="entry name" value="HTH_1"/>
    <property type="match status" value="1"/>
</dbReference>
<evidence type="ECO:0000256" key="1">
    <source>
        <dbReference type="ARBA" id="ARBA00009437"/>
    </source>
</evidence>
<dbReference type="Gene3D" id="1.10.10.10">
    <property type="entry name" value="Winged helix-like DNA-binding domain superfamily/Winged helix DNA-binding domain"/>
    <property type="match status" value="1"/>
</dbReference>
<dbReference type="Pfam" id="PF03466">
    <property type="entry name" value="LysR_substrate"/>
    <property type="match status" value="1"/>
</dbReference>
<dbReference type="PROSITE" id="PS50931">
    <property type="entry name" value="HTH_LYSR"/>
    <property type="match status" value="1"/>
</dbReference>
<dbReference type="EMBL" id="UGSB01000001">
    <property type="protein sequence ID" value="SUA56725.1"/>
    <property type="molecule type" value="Genomic_DNA"/>
</dbReference>
<name>A0A378XGP2_9BURK</name>
<dbReference type="STRING" id="1122619.GCA_000373745_00416"/>
<feature type="domain" description="HTH lysR-type" evidence="5">
    <location>
        <begin position="1"/>
        <end position="57"/>
    </location>
</feature>
<proteinExistence type="inferred from homology"/>
<evidence type="ECO:0000256" key="3">
    <source>
        <dbReference type="ARBA" id="ARBA00023125"/>
    </source>
</evidence>
<evidence type="ECO:0000313" key="6">
    <source>
        <dbReference type="EMBL" id="QPT39568.1"/>
    </source>
</evidence>
<dbReference type="AlphaFoldDB" id="A0A378XGP2"/>
<dbReference type="OrthoDB" id="8715249at2"/>
<dbReference type="SUPFAM" id="SSF53850">
    <property type="entry name" value="Periplasmic binding protein-like II"/>
    <property type="match status" value="1"/>
</dbReference>
<evidence type="ECO:0000256" key="4">
    <source>
        <dbReference type="ARBA" id="ARBA00023163"/>
    </source>
</evidence>